<keyword evidence="7" id="KW-1185">Reference proteome</keyword>
<evidence type="ECO:0000256" key="4">
    <source>
        <dbReference type="ARBA" id="ARBA00023242"/>
    </source>
</evidence>
<keyword evidence="6" id="KW-0804">Transcription</keyword>
<dbReference type="Proteomes" id="UP001145021">
    <property type="component" value="Unassembled WGS sequence"/>
</dbReference>
<keyword evidence="2" id="KW-0479">Metal-binding</keyword>
<comment type="caution">
    <text evidence="6">The sequence shown here is derived from an EMBL/GenBank/DDBJ whole genome shotgun (WGS) entry which is preliminary data.</text>
</comment>
<protein>
    <submittedName>
        <fullName evidence="6">DNA-directed RNA polymerase core subunit rpc10</fullName>
    </submittedName>
</protein>
<dbReference type="SMART" id="SM00659">
    <property type="entry name" value="RPOLCX"/>
    <property type="match status" value="1"/>
</dbReference>
<name>A0A9W8CLE0_9FUNG</name>
<keyword evidence="6" id="KW-0240">DNA-directed RNA polymerase</keyword>
<sequence length="66" mass="7491">MSSQAQYGVQKSMTGVKKTGSQMSYLCAACAKPTEIKPKEPIRCHDCGHRILYKKRTPRMVQFEAR</sequence>
<evidence type="ECO:0000256" key="1">
    <source>
        <dbReference type="ARBA" id="ARBA00004123"/>
    </source>
</evidence>
<accession>A0A9W8CLE0</accession>
<dbReference type="GO" id="GO:0003677">
    <property type="term" value="F:DNA binding"/>
    <property type="evidence" value="ECO:0007669"/>
    <property type="project" value="InterPro"/>
</dbReference>
<dbReference type="GO" id="GO:0003899">
    <property type="term" value="F:DNA-directed RNA polymerase activity"/>
    <property type="evidence" value="ECO:0007669"/>
    <property type="project" value="InterPro"/>
</dbReference>
<dbReference type="InterPro" id="IPR006591">
    <property type="entry name" value="RNAP_P/RPABC4"/>
</dbReference>
<comment type="subcellular location">
    <subcellularLocation>
        <location evidence="1">Nucleus</location>
    </subcellularLocation>
</comment>
<dbReference type="PANTHER" id="PTHR12056">
    <property type="entry name" value="DNA-DIRECTED RNA POLYMERASES I, II, AND III"/>
    <property type="match status" value="1"/>
</dbReference>
<dbReference type="GO" id="GO:0006351">
    <property type="term" value="P:DNA-templated transcription"/>
    <property type="evidence" value="ECO:0007669"/>
    <property type="project" value="InterPro"/>
</dbReference>
<dbReference type="AlphaFoldDB" id="A0A9W8CLE0"/>
<reference evidence="6" key="1">
    <citation type="submission" date="2022-07" db="EMBL/GenBank/DDBJ databases">
        <title>Phylogenomic reconstructions and comparative analyses of Kickxellomycotina fungi.</title>
        <authorList>
            <person name="Reynolds N.K."/>
            <person name="Stajich J.E."/>
            <person name="Barry K."/>
            <person name="Grigoriev I.V."/>
            <person name="Crous P."/>
            <person name="Smith M.E."/>
        </authorList>
    </citation>
    <scope>NUCLEOTIDE SEQUENCE</scope>
    <source>
        <strain evidence="6">NBRC 105413</strain>
    </source>
</reference>
<keyword evidence="3" id="KW-0862">Zinc</keyword>
<dbReference type="FunFam" id="2.20.28.30:FF:000002">
    <property type="entry name" value="DNA-directed RNA polymerases II, IV and V subunit 12"/>
    <property type="match status" value="1"/>
</dbReference>
<dbReference type="GO" id="GO:0005665">
    <property type="term" value="C:RNA polymerase II, core complex"/>
    <property type="evidence" value="ECO:0007669"/>
    <property type="project" value="TreeGrafter"/>
</dbReference>
<dbReference type="EMBL" id="JANBOH010000057">
    <property type="protein sequence ID" value="KAJ1646545.1"/>
    <property type="molecule type" value="Genomic_DNA"/>
</dbReference>
<dbReference type="SUPFAM" id="SSF63393">
    <property type="entry name" value="RNA polymerase subunits"/>
    <property type="match status" value="1"/>
</dbReference>
<evidence type="ECO:0000313" key="7">
    <source>
        <dbReference type="Proteomes" id="UP001145021"/>
    </source>
</evidence>
<evidence type="ECO:0000256" key="2">
    <source>
        <dbReference type="ARBA" id="ARBA00022723"/>
    </source>
</evidence>
<dbReference type="PANTHER" id="PTHR12056:SF2">
    <property type="entry name" value="GEO11084P1"/>
    <property type="match status" value="1"/>
</dbReference>
<evidence type="ECO:0000313" key="6">
    <source>
        <dbReference type="EMBL" id="KAJ1646545.1"/>
    </source>
</evidence>
<dbReference type="InterPro" id="IPR029040">
    <property type="entry name" value="RPABC4/Spt4"/>
</dbReference>
<evidence type="ECO:0000256" key="3">
    <source>
        <dbReference type="ARBA" id="ARBA00022833"/>
    </source>
</evidence>
<dbReference type="GO" id="GO:0005666">
    <property type="term" value="C:RNA polymerase III complex"/>
    <property type="evidence" value="ECO:0007669"/>
    <property type="project" value="TreeGrafter"/>
</dbReference>
<gene>
    <name evidence="6" type="primary">RPC10</name>
    <name evidence="6" type="ORF">LPJ64_001996</name>
</gene>
<dbReference type="Gene3D" id="2.20.28.30">
    <property type="entry name" value="RNA polymerase ii, chain L"/>
    <property type="match status" value="1"/>
</dbReference>
<dbReference type="GO" id="GO:0005736">
    <property type="term" value="C:RNA polymerase I complex"/>
    <property type="evidence" value="ECO:0007669"/>
    <property type="project" value="TreeGrafter"/>
</dbReference>
<dbReference type="InterPro" id="IPR039747">
    <property type="entry name" value="RPABC4"/>
</dbReference>
<keyword evidence="4" id="KW-0539">Nucleus</keyword>
<proteinExistence type="inferred from homology"/>
<dbReference type="Pfam" id="PF03604">
    <property type="entry name" value="Zn_ribbon_RPAB4"/>
    <property type="match status" value="1"/>
</dbReference>
<dbReference type="GO" id="GO:0008270">
    <property type="term" value="F:zinc ion binding"/>
    <property type="evidence" value="ECO:0007669"/>
    <property type="project" value="InterPro"/>
</dbReference>
<evidence type="ECO:0000256" key="5">
    <source>
        <dbReference type="ARBA" id="ARBA00025770"/>
    </source>
</evidence>
<comment type="similarity">
    <text evidence="5">Belongs to the archaeal Rpo12/eukaryotic RPC10 RNA polymerase subunit family.</text>
</comment>
<organism evidence="6 7">
    <name type="scientific">Coemansia asiatica</name>
    <dbReference type="NCBI Taxonomy" id="1052880"/>
    <lineage>
        <taxon>Eukaryota</taxon>
        <taxon>Fungi</taxon>
        <taxon>Fungi incertae sedis</taxon>
        <taxon>Zoopagomycota</taxon>
        <taxon>Kickxellomycotina</taxon>
        <taxon>Kickxellomycetes</taxon>
        <taxon>Kickxellales</taxon>
        <taxon>Kickxellaceae</taxon>
        <taxon>Coemansia</taxon>
    </lineage>
</organism>